<dbReference type="InterPro" id="IPR029055">
    <property type="entry name" value="Ntn_hydrolases_N"/>
</dbReference>
<sequence length="651" mass="71322">MCGLLGLLAARGGALFDDALFDAQFDEALACARHRGPDGTGTWRDPDIALGVNRLAVADTPPRPTHHGGRYTVVLDGTIHNERALRNELVRRQGAALATGGAADVVAAAFHRWGPAALGRLRGTFAFLIWDARERVLFGARDPFGVKPLYVATGPGGAAFASEKKSLLRLAPALGLVNPHTDVDPAALQYYLLLQYVPEPATLHRAVQRVESGTYFTLRPGGEIEFERYFVPTFHAGAAAGTGSGSAAGLHYRIASVLRDSVATRMRTDAPVGAFLSGGLDSTAIAALAKEHDPGLVAFTAGFERPGYTETDLAAETADEIGVKHVVRTVTPDEMTAALPLIVWYLDDPVADPALVPLWFIAREARKHVKVVLSGEGADELFGGYTIYREPLSLAPFERVPGALRGLLGRASTHLPEGLRGKDLLRRGALPLEQRYYGNARIFRDDQLAGVLRQYDPRRSHTDLTAPLYAESAGWDPVSRMQYIDLFTWLRGDILVKADRMSMANSLELRLPFLDPEVFAVASGLPAAQKLGRRETSRGITKYALRQALRGVVPDHVLHRRTLGFPVPIRHWLRDEIYPWARAVVRDSQADHLVDLAAVQRMLDAHRDGPVDHSRRIWTLLVFLIWHGIFVEERITPTPMPEKPHSGPLPP</sequence>
<dbReference type="InterPro" id="IPR051786">
    <property type="entry name" value="ASN_synthetase/amidase"/>
</dbReference>
<dbReference type="Proteomes" id="UP001597145">
    <property type="component" value="Unassembled WGS sequence"/>
</dbReference>
<dbReference type="PANTHER" id="PTHR43284">
    <property type="entry name" value="ASPARAGINE SYNTHETASE (GLUTAMINE-HYDROLYZING)"/>
    <property type="match status" value="1"/>
</dbReference>
<accession>A0ABW4FVV8</accession>
<dbReference type="NCBIfam" id="TIGR01536">
    <property type="entry name" value="asn_synth_AEB"/>
    <property type="match status" value="1"/>
</dbReference>
<comment type="similarity">
    <text evidence="2">Belongs to the asparagine synthetase family.</text>
</comment>
<evidence type="ECO:0000313" key="10">
    <source>
        <dbReference type="EMBL" id="MFD1533771.1"/>
    </source>
</evidence>
<evidence type="ECO:0000256" key="1">
    <source>
        <dbReference type="ARBA" id="ARBA00005187"/>
    </source>
</evidence>
<dbReference type="Pfam" id="PF13537">
    <property type="entry name" value="GATase_7"/>
    <property type="match status" value="1"/>
</dbReference>
<dbReference type="PROSITE" id="PS51278">
    <property type="entry name" value="GATASE_TYPE_2"/>
    <property type="match status" value="1"/>
</dbReference>
<reference evidence="11" key="1">
    <citation type="journal article" date="2019" name="Int. J. Syst. Evol. Microbiol.">
        <title>The Global Catalogue of Microorganisms (GCM) 10K type strain sequencing project: providing services to taxonomists for standard genome sequencing and annotation.</title>
        <authorList>
            <consortium name="The Broad Institute Genomics Platform"/>
            <consortium name="The Broad Institute Genome Sequencing Center for Infectious Disease"/>
            <person name="Wu L."/>
            <person name="Ma J."/>
        </authorList>
    </citation>
    <scope>NUCLEOTIDE SEQUENCE [LARGE SCALE GENOMIC DNA]</scope>
    <source>
        <strain evidence="11">JCM 12165</strain>
    </source>
</reference>
<dbReference type="InterPro" id="IPR017932">
    <property type="entry name" value="GATase_2_dom"/>
</dbReference>
<protein>
    <recommendedName>
        <fullName evidence="3">asparagine synthase (glutamine-hydrolyzing)</fullName>
        <ecNumber evidence="3">6.3.5.4</ecNumber>
    </recommendedName>
</protein>
<dbReference type="Gene3D" id="3.60.20.10">
    <property type="entry name" value="Glutamine Phosphoribosylpyrophosphate, subunit 1, domain 1"/>
    <property type="match status" value="1"/>
</dbReference>
<proteinExistence type="inferred from homology"/>
<keyword evidence="10" id="KW-0436">Ligase</keyword>
<evidence type="ECO:0000256" key="5">
    <source>
        <dbReference type="ARBA" id="ARBA00022840"/>
    </source>
</evidence>
<keyword evidence="5" id="KW-0067">ATP-binding</keyword>
<comment type="pathway">
    <text evidence="1">Amino-acid biosynthesis; L-asparagine biosynthesis; L-asparagine from L-aspartate (L-Gln route): step 1/1.</text>
</comment>
<dbReference type="RefSeq" id="WP_379659977.1">
    <property type="nucleotide sequence ID" value="NZ_BAAAJG010000011.1"/>
</dbReference>
<dbReference type="PANTHER" id="PTHR43284:SF1">
    <property type="entry name" value="ASPARAGINE SYNTHETASE"/>
    <property type="match status" value="1"/>
</dbReference>
<dbReference type="Gene3D" id="3.40.50.620">
    <property type="entry name" value="HUPs"/>
    <property type="match status" value="1"/>
</dbReference>
<feature type="domain" description="Glutamine amidotransferase type-2" evidence="9">
    <location>
        <begin position="2"/>
        <end position="221"/>
    </location>
</feature>
<comment type="caution">
    <text evidence="10">The sequence shown here is derived from an EMBL/GenBank/DDBJ whole genome shotgun (WGS) entry which is preliminary data.</text>
</comment>
<dbReference type="PIRSF" id="PIRSF001589">
    <property type="entry name" value="Asn_synthetase_glu-h"/>
    <property type="match status" value="1"/>
</dbReference>
<dbReference type="EC" id="6.3.5.4" evidence="3"/>
<keyword evidence="6" id="KW-0061">Asparagine biosynthesis</keyword>
<dbReference type="InterPro" id="IPR006426">
    <property type="entry name" value="Asn_synth_AEB"/>
</dbReference>
<gene>
    <name evidence="10" type="primary">asnB</name>
    <name evidence="10" type="ORF">ACFSCY_30580</name>
</gene>
<dbReference type="CDD" id="cd01991">
    <property type="entry name" value="Asn_synthase_B_C"/>
    <property type="match status" value="1"/>
</dbReference>
<dbReference type="InterPro" id="IPR014729">
    <property type="entry name" value="Rossmann-like_a/b/a_fold"/>
</dbReference>
<dbReference type="InterPro" id="IPR001962">
    <property type="entry name" value="Asn_synthase"/>
</dbReference>
<organism evidence="10 11">
    <name type="scientific">Pseudonocardia aurantiaca</name>
    <dbReference type="NCBI Taxonomy" id="75290"/>
    <lineage>
        <taxon>Bacteria</taxon>
        <taxon>Bacillati</taxon>
        <taxon>Actinomycetota</taxon>
        <taxon>Actinomycetes</taxon>
        <taxon>Pseudonocardiales</taxon>
        <taxon>Pseudonocardiaceae</taxon>
        <taxon>Pseudonocardia</taxon>
    </lineage>
</organism>
<dbReference type="EMBL" id="JBHUCP010000026">
    <property type="protein sequence ID" value="MFD1533771.1"/>
    <property type="molecule type" value="Genomic_DNA"/>
</dbReference>
<evidence type="ECO:0000256" key="4">
    <source>
        <dbReference type="ARBA" id="ARBA00022741"/>
    </source>
</evidence>
<keyword evidence="4" id="KW-0547">Nucleotide-binding</keyword>
<dbReference type="InterPro" id="IPR033738">
    <property type="entry name" value="AsnB_N"/>
</dbReference>
<evidence type="ECO:0000256" key="7">
    <source>
        <dbReference type="ARBA" id="ARBA00022962"/>
    </source>
</evidence>
<evidence type="ECO:0000256" key="2">
    <source>
        <dbReference type="ARBA" id="ARBA00005752"/>
    </source>
</evidence>
<evidence type="ECO:0000256" key="6">
    <source>
        <dbReference type="ARBA" id="ARBA00022888"/>
    </source>
</evidence>
<keyword evidence="11" id="KW-1185">Reference proteome</keyword>
<dbReference type="SUPFAM" id="SSF52402">
    <property type="entry name" value="Adenine nucleotide alpha hydrolases-like"/>
    <property type="match status" value="1"/>
</dbReference>
<evidence type="ECO:0000256" key="3">
    <source>
        <dbReference type="ARBA" id="ARBA00012737"/>
    </source>
</evidence>
<dbReference type="Pfam" id="PF00733">
    <property type="entry name" value="Asn_synthase"/>
    <property type="match status" value="1"/>
</dbReference>
<dbReference type="GO" id="GO:0004066">
    <property type="term" value="F:asparagine synthase (glutamine-hydrolyzing) activity"/>
    <property type="evidence" value="ECO:0007669"/>
    <property type="project" value="UniProtKB-EC"/>
</dbReference>
<evidence type="ECO:0000259" key="9">
    <source>
        <dbReference type="PROSITE" id="PS51278"/>
    </source>
</evidence>
<keyword evidence="6" id="KW-0028">Amino-acid biosynthesis</keyword>
<name>A0ABW4FVV8_9PSEU</name>
<comment type="catalytic activity">
    <reaction evidence="8">
        <text>L-aspartate + L-glutamine + ATP + H2O = L-asparagine + L-glutamate + AMP + diphosphate + H(+)</text>
        <dbReference type="Rhea" id="RHEA:12228"/>
        <dbReference type="ChEBI" id="CHEBI:15377"/>
        <dbReference type="ChEBI" id="CHEBI:15378"/>
        <dbReference type="ChEBI" id="CHEBI:29985"/>
        <dbReference type="ChEBI" id="CHEBI:29991"/>
        <dbReference type="ChEBI" id="CHEBI:30616"/>
        <dbReference type="ChEBI" id="CHEBI:33019"/>
        <dbReference type="ChEBI" id="CHEBI:58048"/>
        <dbReference type="ChEBI" id="CHEBI:58359"/>
        <dbReference type="ChEBI" id="CHEBI:456215"/>
        <dbReference type="EC" id="6.3.5.4"/>
    </reaction>
</comment>
<keyword evidence="7" id="KW-0315">Glutamine amidotransferase</keyword>
<dbReference type="CDD" id="cd00712">
    <property type="entry name" value="AsnB"/>
    <property type="match status" value="1"/>
</dbReference>
<evidence type="ECO:0000256" key="8">
    <source>
        <dbReference type="ARBA" id="ARBA00048741"/>
    </source>
</evidence>
<evidence type="ECO:0000313" key="11">
    <source>
        <dbReference type="Proteomes" id="UP001597145"/>
    </source>
</evidence>
<dbReference type="SUPFAM" id="SSF56235">
    <property type="entry name" value="N-terminal nucleophile aminohydrolases (Ntn hydrolases)"/>
    <property type="match status" value="1"/>
</dbReference>